<dbReference type="Proteomes" id="UP001597544">
    <property type="component" value="Unassembled WGS sequence"/>
</dbReference>
<organism evidence="2 3">
    <name type="scientific">Pontibacter locisalis</name>
    <dbReference type="NCBI Taxonomy" id="1719035"/>
    <lineage>
        <taxon>Bacteria</taxon>
        <taxon>Pseudomonadati</taxon>
        <taxon>Bacteroidota</taxon>
        <taxon>Cytophagia</taxon>
        <taxon>Cytophagales</taxon>
        <taxon>Hymenobacteraceae</taxon>
        <taxon>Pontibacter</taxon>
    </lineage>
</organism>
<evidence type="ECO:0000256" key="1">
    <source>
        <dbReference type="SAM" id="SignalP"/>
    </source>
</evidence>
<evidence type="ECO:0000313" key="3">
    <source>
        <dbReference type="Proteomes" id="UP001597544"/>
    </source>
</evidence>
<accession>A0ABW5II65</accession>
<evidence type="ECO:0008006" key="4">
    <source>
        <dbReference type="Google" id="ProtNLM"/>
    </source>
</evidence>
<evidence type="ECO:0000313" key="2">
    <source>
        <dbReference type="EMBL" id="MFD2512919.1"/>
    </source>
</evidence>
<feature type="signal peptide" evidence="1">
    <location>
        <begin position="1"/>
        <end position="21"/>
    </location>
</feature>
<proteinExistence type="predicted"/>
<dbReference type="EMBL" id="JBHULU010000004">
    <property type="protein sequence ID" value="MFD2512919.1"/>
    <property type="molecule type" value="Genomic_DNA"/>
</dbReference>
<reference evidence="3" key="1">
    <citation type="journal article" date="2019" name="Int. J. Syst. Evol. Microbiol.">
        <title>The Global Catalogue of Microorganisms (GCM) 10K type strain sequencing project: providing services to taxonomists for standard genome sequencing and annotation.</title>
        <authorList>
            <consortium name="The Broad Institute Genomics Platform"/>
            <consortium name="The Broad Institute Genome Sequencing Center for Infectious Disease"/>
            <person name="Wu L."/>
            <person name="Ma J."/>
        </authorList>
    </citation>
    <scope>NUCLEOTIDE SEQUENCE [LARGE SCALE GENOMIC DNA]</scope>
    <source>
        <strain evidence="3">KCTC 42498</strain>
    </source>
</reference>
<keyword evidence="1" id="KW-0732">Signal</keyword>
<gene>
    <name evidence="2" type="ORF">ACFSRY_03510</name>
</gene>
<comment type="caution">
    <text evidence="2">The sequence shown here is derived from an EMBL/GenBank/DDBJ whole genome shotgun (WGS) entry which is preliminary data.</text>
</comment>
<keyword evidence="3" id="KW-1185">Reference proteome</keyword>
<dbReference type="PROSITE" id="PS51257">
    <property type="entry name" value="PROKAR_LIPOPROTEIN"/>
    <property type="match status" value="1"/>
</dbReference>
<dbReference type="RefSeq" id="WP_377503379.1">
    <property type="nucleotide sequence ID" value="NZ_JBHULU010000004.1"/>
</dbReference>
<sequence length="185" mass="20046">MKKIFLAFVAFIALATTSCIENEEITLKQDFIEMDAATYNSNGVERDYPVINRKPTPGRQVYTATTNGWPADPLINRTSGTIQLRVNLVGPHSDVAQELTYAVVPNQVYAAGTINADAAVQGTHFRTNGKVTIPANSSFGFIDVEILNPGSAHATDKLIVLELIGNDKYKPNPLDSKVAIVINKG</sequence>
<feature type="chain" id="PRO_5047109235" description="DUF4843 domain-containing protein" evidence="1">
    <location>
        <begin position="22"/>
        <end position="185"/>
    </location>
</feature>
<protein>
    <recommendedName>
        <fullName evidence="4">DUF4843 domain-containing protein</fullName>
    </recommendedName>
</protein>
<name>A0ABW5II65_9BACT</name>